<keyword evidence="2" id="KW-0472">Membrane</keyword>
<dbReference type="AlphaFoldDB" id="A0A9J6BPJ3"/>
<feature type="compositionally biased region" description="Acidic residues" evidence="1">
    <location>
        <begin position="102"/>
        <end position="113"/>
    </location>
</feature>
<accession>A0A9J6BPJ3</accession>
<feature type="region of interest" description="Disordered" evidence="1">
    <location>
        <begin position="161"/>
        <end position="181"/>
    </location>
</feature>
<organism evidence="3 4">
    <name type="scientific">Polypedilum vanderplanki</name>
    <name type="common">Sleeping chironomid midge</name>
    <dbReference type="NCBI Taxonomy" id="319348"/>
    <lineage>
        <taxon>Eukaryota</taxon>
        <taxon>Metazoa</taxon>
        <taxon>Ecdysozoa</taxon>
        <taxon>Arthropoda</taxon>
        <taxon>Hexapoda</taxon>
        <taxon>Insecta</taxon>
        <taxon>Pterygota</taxon>
        <taxon>Neoptera</taxon>
        <taxon>Endopterygota</taxon>
        <taxon>Diptera</taxon>
        <taxon>Nematocera</taxon>
        <taxon>Chironomoidea</taxon>
        <taxon>Chironomidae</taxon>
        <taxon>Chironominae</taxon>
        <taxon>Polypedilum</taxon>
        <taxon>Polypedilum</taxon>
    </lineage>
</organism>
<evidence type="ECO:0000313" key="3">
    <source>
        <dbReference type="EMBL" id="KAG5671780.1"/>
    </source>
</evidence>
<keyword evidence="2" id="KW-1133">Transmembrane helix</keyword>
<keyword evidence="2" id="KW-0812">Transmembrane</keyword>
<comment type="caution">
    <text evidence="3">The sequence shown here is derived from an EMBL/GenBank/DDBJ whole genome shotgun (WGS) entry which is preliminary data.</text>
</comment>
<feature type="transmembrane region" description="Helical" evidence="2">
    <location>
        <begin position="50"/>
        <end position="67"/>
    </location>
</feature>
<evidence type="ECO:0000256" key="2">
    <source>
        <dbReference type="SAM" id="Phobius"/>
    </source>
</evidence>
<protein>
    <submittedName>
        <fullName evidence="3">Uncharacterized protein</fullName>
    </submittedName>
</protein>
<feature type="region of interest" description="Disordered" evidence="1">
    <location>
        <begin position="101"/>
        <end position="125"/>
    </location>
</feature>
<feature type="compositionally biased region" description="Polar residues" evidence="1">
    <location>
        <begin position="161"/>
        <end position="170"/>
    </location>
</feature>
<dbReference type="OrthoDB" id="7699626at2759"/>
<dbReference type="EMBL" id="JADBJN010000003">
    <property type="protein sequence ID" value="KAG5671780.1"/>
    <property type="molecule type" value="Genomic_DNA"/>
</dbReference>
<keyword evidence="4" id="KW-1185">Reference proteome</keyword>
<evidence type="ECO:0000313" key="4">
    <source>
        <dbReference type="Proteomes" id="UP001107558"/>
    </source>
</evidence>
<feature type="compositionally biased region" description="Low complexity" evidence="1">
    <location>
        <begin position="226"/>
        <end position="237"/>
    </location>
</feature>
<name>A0A9J6BPJ3_POLVA</name>
<feature type="region of interest" description="Disordered" evidence="1">
    <location>
        <begin position="219"/>
        <end position="249"/>
    </location>
</feature>
<evidence type="ECO:0000256" key="1">
    <source>
        <dbReference type="SAM" id="MobiDB-lite"/>
    </source>
</evidence>
<gene>
    <name evidence="3" type="ORF">PVAND_001957</name>
</gene>
<reference evidence="3" key="1">
    <citation type="submission" date="2021-03" db="EMBL/GenBank/DDBJ databases">
        <title>Chromosome level genome of the anhydrobiotic midge Polypedilum vanderplanki.</title>
        <authorList>
            <person name="Yoshida Y."/>
            <person name="Kikawada T."/>
            <person name="Gusev O."/>
        </authorList>
    </citation>
    <scope>NUCLEOTIDE SEQUENCE</scope>
    <source>
        <strain evidence="3">NIAS01</strain>
        <tissue evidence="3">Whole body or cell culture</tissue>
    </source>
</reference>
<sequence length="627" mass="70893">MRKETRRRRETIIKAENFHSQRSLLIISDKKSSRALEDDRIQTVKLKQQLFGVCFFALLSCSLAAITQPPPTSSTLTASRGTTVTINPKLRKALLEALSNFDGEDSTESDEETTTASSGEEIDGVTNNPSFIKVHSFAIDGDKSDENEIIKTIIISRPRTTLTPPKQSYTKSDEFNNGKTIDPINSFHSKSDNVVQARSVETRIVVDEIDKKEEKLKKKASEKSITKPVTPQTTTTTLPPPVTNSDGENIEKVDKDDVKIFQAPLLAAFTVQQDINGQPKNVISLFKNPQNDKKIVNMEFRPSQPLSSSDTTAAPTLATIASTTSNQVTSSSAPQQQLISVYEQKQRLLEEQIRILQLRQREQEEIIRRHQILEQQQQQRLRFEEEQRRQRFEQEQFVLRQQQQVVNQPQTAALVAPPSPNVNVQFIPSIPLGHTVGISVEQQLPFKGPFEFNPDKPELQKPFSQRQQQFNFNQFQKQQQLQSPFIQKQEVKQISQLPTNLELPVKVATEFNTFSSLPTNLELPQKPFQTFNSAPLAVLPSLTDIIPQSEARNRVFRNDALQTGNFGQNVEFQPQQIVPVYDAQLQNLFAQSGINQRSAEDFRIISKVLALNHGVPSNLLFNSGRFQ</sequence>
<dbReference type="Proteomes" id="UP001107558">
    <property type="component" value="Chromosome 3"/>
</dbReference>
<proteinExistence type="predicted"/>